<dbReference type="EMBL" id="BK015753">
    <property type="protein sequence ID" value="DAE23407.1"/>
    <property type="molecule type" value="Genomic_DNA"/>
</dbReference>
<protein>
    <submittedName>
        <fullName evidence="1">Portal protein</fullName>
    </submittedName>
</protein>
<organism evidence="1">
    <name type="scientific">Siphoviridae sp. ctcuE16</name>
    <dbReference type="NCBI Taxonomy" id="2826397"/>
    <lineage>
        <taxon>Viruses</taxon>
        <taxon>Duplodnaviria</taxon>
        <taxon>Heunggongvirae</taxon>
        <taxon>Uroviricota</taxon>
        <taxon>Caudoviricetes</taxon>
    </lineage>
</organism>
<name>A0A8S5QVU2_9CAUD</name>
<reference evidence="1" key="1">
    <citation type="journal article" date="2021" name="Proc. Natl. Acad. Sci. U.S.A.">
        <title>A Catalog of Tens of Thousands of Viruses from Human Metagenomes Reveals Hidden Associations with Chronic Diseases.</title>
        <authorList>
            <person name="Tisza M.J."/>
            <person name="Buck C.B."/>
        </authorList>
    </citation>
    <scope>NUCLEOTIDE SEQUENCE</scope>
    <source>
        <strain evidence="1">CtcuE16</strain>
    </source>
</reference>
<dbReference type="Pfam" id="PF05133">
    <property type="entry name" value="SPP1_portal"/>
    <property type="match status" value="1"/>
</dbReference>
<dbReference type="InterPro" id="IPR021145">
    <property type="entry name" value="Portal_protein_SPP1_Gp6-like"/>
</dbReference>
<sequence length="452" mass="50123">MSILSWLKGAICKLFDTNELAAKMQTLPADKDMTEAVRLWAECYRCTPPWAVADSNVRCLNLPYSVAHEMARLVTLELNSELTGSPRADHLSDAYSQAVAMSPVWVEYACALGGVFLKPYVSGGKIYTDIIQADAAAVSGYDGDNITECVFADRIVRKGRYFTRLEKHSLSGTNYTVVNKAYVSDSSAQIGREIVLGAVAEWADIAPSATFSGIKRPLFVYMKMPGANIIDRRSPLGVSVFNAAISTIEEADMQFTRGIWEFEGSELAVYADVTAVQRGDDGTETAPKFNRRLIKTLDFNQDQAFNVFSPQIREEAQRNGLNNLLRQIERQCGLAFGTLSEVQDTDKTATEIKASKQRSYATVSAIQANVRKALTEFVQVLDMLCDIHELAPRGACEQSFDFDDSLVTDSETEQKIWLQEVSAGLMSPVEYRMKRYGETEEQAAAMLPESFE</sequence>
<proteinExistence type="predicted"/>
<evidence type="ECO:0000313" key="1">
    <source>
        <dbReference type="EMBL" id="DAE23407.1"/>
    </source>
</evidence>
<accession>A0A8S5QVU2</accession>